<comment type="caution">
    <text evidence="2">The sequence shown here is derived from an EMBL/GenBank/DDBJ whole genome shotgun (WGS) entry which is preliminary data.</text>
</comment>
<dbReference type="AlphaFoldDB" id="A0A1F5K3X5"/>
<feature type="transmembrane region" description="Helical" evidence="1">
    <location>
        <begin position="494"/>
        <end position="513"/>
    </location>
</feature>
<keyword evidence="1" id="KW-1133">Transmembrane helix</keyword>
<proteinExistence type="predicted"/>
<feature type="transmembrane region" description="Helical" evidence="1">
    <location>
        <begin position="376"/>
        <end position="394"/>
    </location>
</feature>
<feature type="transmembrane region" description="Helical" evidence="1">
    <location>
        <begin position="138"/>
        <end position="159"/>
    </location>
</feature>
<accession>A0A1F5K3X5</accession>
<evidence type="ECO:0008006" key="4">
    <source>
        <dbReference type="Google" id="ProtNLM"/>
    </source>
</evidence>
<feature type="transmembrane region" description="Helical" evidence="1">
    <location>
        <begin position="344"/>
        <end position="364"/>
    </location>
</feature>
<organism evidence="2 3">
    <name type="scientific">Candidatus Daviesbacteria bacterium RIFCSPHIGHO2_12_FULL_37_16</name>
    <dbReference type="NCBI Taxonomy" id="1797778"/>
    <lineage>
        <taxon>Bacteria</taxon>
        <taxon>Candidatus Daviesiibacteriota</taxon>
    </lineage>
</organism>
<feature type="transmembrane region" description="Helical" evidence="1">
    <location>
        <begin position="200"/>
        <end position="217"/>
    </location>
</feature>
<feature type="transmembrane region" description="Helical" evidence="1">
    <location>
        <begin position="7"/>
        <end position="26"/>
    </location>
</feature>
<dbReference type="Proteomes" id="UP000179051">
    <property type="component" value="Unassembled WGS sequence"/>
</dbReference>
<dbReference type="InterPro" id="IPR018674">
    <property type="entry name" value="DUF2142_membrane"/>
</dbReference>
<evidence type="ECO:0000256" key="1">
    <source>
        <dbReference type="SAM" id="Phobius"/>
    </source>
</evidence>
<dbReference type="Pfam" id="PF09913">
    <property type="entry name" value="DUF2142"/>
    <property type="match status" value="1"/>
</dbReference>
<feature type="transmembrane region" description="Helical" evidence="1">
    <location>
        <begin position="441"/>
        <end position="464"/>
    </location>
</feature>
<keyword evidence="1" id="KW-0472">Membrane</keyword>
<protein>
    <recommendedName>
        <fullName evidence="4">Glycosyltransferase RgtA/B/C/D-like domain-containing protein</fullName>
    </recommendedName>
</protein>
<feature type="transmembrane region" description="Helical" evidence="1">
    <location>
        <begin position="414"/>
        <end position="434"/>
    </location>
</feature>
<gene>
    <name evidence="2" type="ORF">A3E66_00205</name>
</gene>
<sequence>MSKILKLLLIAAFFNALTWIVLIPVWQYPDEQAHFAQVQDIAELRKVPINNVDTSYEIALSEKILGTQRDGFGNNKYTYHPEYKIDFSETKTGLFEESIINLPISSRTTLVKHESTFNPPIYYIMSSVVYKLFYTGNLFVRIFAIRVMSAAIFIGTIFLTYKIGKIIFYKYYGLSLVLSSLVAFKPMLVYSSSGILPDSLVNLLFTIMIYIGLKIVINGLRKEYIALFVAVTLIGIMTRQQFLLSVPMVLTALITRTILIKKEWKALIIFFSLTISVFIFFTLFGTKIPIISSFRIHELTSLKFGELFNLSYISYLTSSFSKFYRETFVWYWGVYKWLSLTMPLTFYRIIKVLLLLAGIGIAVNIFDKLRRTKIELACLVFFVLCSLLYFWILITWDYFFYRNSGYSFGIQGRYFFPLVIAHLTILLMGLWQIFRVILQKYAIFGVIFISILMMIFNDLSLYHVSGSYYDTSSLDKFVTQVSQYKPKLLKGPPILLIVVVNLTLQLCLVYYLGKYVLKKANKNYN</sequence>
<evidence type="ECO:0000313" key="2">
    <source>
        <dbReference type="EMBL" id="OGE35401.1"/>
    </source>
</evidence>
<evidence type="ECO:0000313" key="3">
    <source>
        <dbReference type="Proteomes" id="UP000179051"/>
    </source>
</evidence>
<feature type="transmembrane region" description="Helical" evidence="1">
    <location>
        <begin position="224"/>
        <end position="244"/>
    </location>
</feature>
<keyword evidence="1" id="KW-0812">Transmembrane</keyword>
<feature type="transmembrane region" description="Helical" evidence="1">
    <location>
        <begin position="171"/>
        <end position="188"/>
    </location>
</feature>
<name>A0A1F5K3X5_9BACT</name>
<reference evidence="2 3" key="1">
    <citation type="journal article" date="2016" name="Nat. Commun.">
        <title>Thousands of microbial genomes shed light on interconnected biogeochemical processes in an aquifer system.</title>
        <authorList>
            <person name="Anantharaman K."/>
            <person name="Brown C.T."/>
            <person name="Hug L.A."/>
            <person name="Sharon I."/>
            <person name="Castelle C.J."/>
            <person name="Probst A.J."/>
            <person name="Thomas B.C."/>
            <person name="Singh A."/>
            <person name="Wilkins M.J."/>
            <person name="Karaoz U."/>
            <person name="Brodie E.L."/>
            <person name="Williams K.H."/>
            <person name="Hubbard S.S."/>
            <person name="Banfield J.F."/>
        </authorList>
    </citation>
    <scope>NUCLEOTIDE SEQUENCE [LARGE SCALE GENOMIC DNA]</scope>
</reference>
<dbReference type="EMBL" id="MFDF01000014">
    <property type="protein sequence ID" value="OGE35401.1"/>
    <property type="molecule type" value="Genomic_DNA"/>
</dbReference>
<feature type="transmembrane region" description="Helical" evidence="1">
    <location>
        <begin position="264"/>
        <end position="286"/>
    </location>
</feature>